<dbReference type="KEGG" id="kvl:KVU_0015"/>
<reference evidence="2 3" key="1">
    <citation type="journal article" date="2011" name="J. Bacteriol.">
        <title>Complete genome sequence of the industrial strain Ketogulonicigenium vulgare WSH-001.</title>
        <authorList>
            <person name="Liu L."/>
            <person name="Li Y."/>
            <person name="Zhang J."/>
            <person name="Zhou Z."/>
            <person name="Liu J."/>
            <person name="Li X."/>
            <person name="Zhou J."/>
            <person name="Du G."/>
            <person name="Wang L."/>
            <person name="Chen J."/>
        </authorList>
    </citation>
    <scope>NUCLEOTIDE SEQUENCE [LARGE SCALE GENOMIC DNA]</scope>
    <source>
        <strain evidence="2 3">WSH-001</strain>
    </source>
</reference>
<dbReference type="EMBL" id="CP002018">
    <property type="protein sequence ID" value="AEM39854.1"/>
    <property type="molecule type" value="Genomic_DNA"/>
</dbReference>
<dbReference type="Gene3D" id="3.40.50.10320">
    <property type="entry name" value="LmbE-like"/>
    <property type="match status" value="1"/>
</dbReference>
<evidence type="ECO:0000313" key="2">
    <source>
        <dbReference type="EMBL" id="AEM39854.1"/>
    </source>
</evidence>
<dbReference type="InterPro" id="IPR024078">
    <property type="entry name" value="LmbE-like_dom_sf"/>
</dbReference>
<proteinExistence type="predicted"/>
<dbReference type="Pfam" id="PF02585">
    <property type="entry name" value="PIG-L"/>
    <property type="match status" value="1"/>
</dbReference>
<dbReference type="Proteomes" id="UP000000692">
    <property type="component" value="Chromosome"/>
</dbReference>
<protein>
    <submittedName>
        <fullName evidence="2">GlcNAc-PI de-N-acetylase family protein</fullName>
    </submittedName>
</protein>
<dbReference type="AlphaFoldDB" id="F9Y787"/>
<evidence type="ECO:0000313" key="3">
    <source>
        <dbReference type="Proteomes" id="UP000000692"/>
    </source>
</evidence>
<feature type="chain" id="PRO_5003395719" evidence="1">
    <location>
        <begin position="28"/>
        <end position="835"/>
    </location>
</feature>
<dbReference type="eggNOG" id="COG2120">
    <property type="taxonomic scope" value="Bacteria"/>
</dbReference>
<dbReference type="RefSeq" id="WP_013383264.1">
    <property type="nucleotide sequence ID" value="NC_017384.1"/>
</dbReference>
<dbReference type="PROSITE" id="PS51318">
    <property type="entry name" value="TAT"/>
    <property type="match status" value="1"/>
</dbReference>
<dbReference type="InterPro" id="IPR003737">
    <property type="entry name" value="GlcNAc_PI_deacetylase-related"/>
</dbReference>
<dbReference type="SUPFAM" id="SSF52317">
    <property type="entry name" value="Class I glutamine amidotransferase-like"/>
    <property type="match status" value="1"/>
</dbReference>
<keyword evidence="1" id="KW-0732">Signal</keyword>
<dbReference type="InterPro" id="IPR029062">
    <property type="entry name" value="Class_I_gatase-like"/>
</dbReference>
<dbReference type="SUPFAM" id="SSF102588">
    <property type="entry name" value="LmbE-like"/>
    <property type="match status" value="1"/>
</dbReference>
<name>F9Y787_KETVW</name>
<feature type="signal peptide" evidence="1">
    <location>
        <begin position="1"/>
        <end position="27"/>
    </location>
</feature>
<dbReference type="OrthoDB" id="9759749at2"/>
<evidence type="ECO:0000256" key="1">
    <source>
        <dbReference type="SAM" id="SignalP"/>
    </source>
</evidence>
<accession>F9Y787</accession>
<dbReference type="PATRIC" id="fig|759362.5.peg.15"/>
<gene>
    <name evidence="2" type="ordered locus">KVU_0015</name>
</gene>
<dbReference type="HOGENOM" id="CLU_347750_0_0_5"/>
<sequence>MSIKMTRRLFMATVPAALASTAIPAFAVPLTDLQLIARQQGEPSIIQLARALERLTSTVTFMTTGAHPDDEPSGMLAALRFNYGIHPVMYCMTRGEGGQNSIGPERGIALGVLRTREMQAASRALDAALAFGGMGTTDPVHDFGFTKDPDDTIERWGEDRVLERMVWAFRAYRPDAIFNCFLDTPGQHGQHRAATVATKKAVELSGRDDVYTHHFTELGLTPWEVPKMYDPAWGGGGGVYDDETPPPPQTLLLTAPERDKISGATWPQMGEWSRSCHLTQGMGRWRPEPQTEWPLHLARVIGGGAGGAENDIRDGLLATVGALATMDGMPEDCAAALREAQDLIDAAHGDYGDPESVLEKAVALANALDAATAALPETLAPQVAHRLTRKQREVAEVIRIAAGVQIRSFVDGNDVPAGQSVEIRTLVDAPASVTVDLVEVLTAGDLPTSEGTDGKVKVDVPTSAALTNPMEPQYDPLGGNGDAWMRVTFSVGGRAVTVVVDLEDALRIVPENSLTLRPEALVFNMENGAEPAEIEAVVTNATIGDLVIPVPETWVLSGDADPAGTAATFRLAPPSDLSVARLVLNPTLKGKTAYKVETFQYPHTGKAVVPSEVAFQVQVVDAKIPEARVAYIGSNNDNVATWIRRLGVDLTELTPEDMASGAYRDFDTIVVGVFALGRRRDFTSRIAEVHEWIAAGGHLVTLYHRPSDGWNPDTVPAARLVIGSPSIRYRVTDPNAAVTVLAPDHPLLNQPNVISADDWAGWDKERGLYFASEWDAAYVSLLAMNDRGEEPLEGSLLSAEVGAGRHTHTALVLHHQLDKLTPGAFRILANLLQKA</sequence>
<organism evidence="2 3">
    <name type="scientific">Ketogulonicigenium vulgare (strain WSH-001)</name>
    <dbReference type="NCBI Taxonomy" id="759362"/>
    <lineage>
        <taxon>Bacteria</taxon>
        <taxon>Pseudomonadati</taxon>
        <taxon>Pseudomonadota</taxon>
        <taxon>Alphaproteobacteria</taxon>
        <taxon>Rhodobacterales</taxon>
        <taxon>Roseobacteraceae</taxon>
        <taxon>Ketogulonicigenium</taxon>
    </lineage>
</organism>
<keyword evidence="3" id="KW-1185">Reference proteome</keyword>
<dbReference type="InterPro" id="IPR006311">
    <property type="entry name" value="TAT_signal"/>
</dbReference>